<dbReference type="RefSeq" id="WP_233709020.1">
    <property type="nucleotide sequence ID" value="NZ_FZMF01000026.1"/>
</dbReference>
<dbReference type="Proteomes" id="UP001595783">
    <property type="component" value="Unassembled WGS sequence"/>
</dbReference>
<proteinExistence type="predicted"/>
<comment type="caution">
    <text evidence="1">The sequence shown here is derived from an EMBL/GenBank/DDBJ whole genome shotgun (WGS) entry which is preliminary data.</text>
</comment>
<name>A0ABV7ZGG4_9HELI</name>
<accession>A0ABV7ZGG4</accession>
<organism evidence="1 2">
    <name type="scientific">Helicobacter baculiformis</name>
    <dbReference type="NCBI Taxonomy" id="427351"/>
    <lineage>
        <taxon>Bacteria</taxon>
        <taxon>Pseudomonadati</taxon>
        <taxon>Campylobacterota</taxon>
        <taxon>Epsilonproteobacteria</taxon>
        <taxon>Campylobacterales</taxon>
        <taxon>Helicobacteraceae</taxon>
        <taxon>Helicobacter</taxon>
    </lineage>
</organism>
<reference evidence="2" key="1">
    <citation type="journal article" date="2019" name="Int. J. Syst. Evol. Microbiol.">
        <title>The Global Catalogue of Microorganisms (GCM) 10K type strain sequencing project: providing services to taxonomists for standard genome sequencing and annotation.</title>
        <authorList>
            <consortium name="The Broad Institute Genomics Platform"/>
            <consortium name="The Broad Institute Genome Sequencing Center for Infectious Disease"/>
            <person name="Wu L."/>
            <person name="Ma J."/>
        </authorList>
    </citation>
    <scope>NUCLEOTIDE SEQUENCE [LARGE SCALE GENOMIC DNA]</scope>
    <source>
        <strain evidence="2">CCUG 53816</strain>
    </source>
</reference>
<gene>
    <name evidence="1" type="ORF">ACFOPX_03760</name>
</gene>
<dbReference type="EMBL" id="JBHRZO010000018">
    <property type="protein sequence ID" value="MFC3847649.1"/>
    <property type="molecule type" value="Genomic_DNA"/>
</dbReference>
<evidence type="ECO:0000313" key="2">
    <source>
        <dbReference type="Proteomes" id="UP001595783"/>
    </source>
</evidence>
<sequence length="79" mass="9393">MDSKKSWENPLDWNPWDINVMRTPKGDDYFNHILAPKFYEKYKNLEVEIDDQGNILAVHLSVMSRELGVRVIRFQQKSP</sequence>
<protein>
    <submittedName>
        <fullName evidence="1">Uncharacterized protein</fullName>
    </submittedName>
</protein>
<keyword evidence="2" id="KW-1185">Reference proteome</keyword>
<evidence type="ECO:0000313" key="1">
    <source>
        <dbReference type="EMBL" id="MFC3847649.1"/>
    </source>
</evidence>